<keyword evidence="14" id="KW-1185">Reference proteome</keyword>
<dbReference type="SUPFAM" id="SSF54523">
    <property type="entry name" value="Pili subunits"/>
    <property type="match status" value="1"/>
</dbReference>
<dbReference type="InterPro" id="IPR012902">
    <property type="entry name" value="N_methyl_site"/>
</dbReference>
<dbReference type="InterPro" id="IPR022346">
    <property type="entry name" value="T2SS_GspH"/>
</dbReference>
<dbReference type="Pfam" id="PF12019">
    <property type="entry name" value="GspH"/>
    <property type="match status" value="1"/>
</dbReference>
<gene>
    <name evidence="13" type="ORF">Q5H94_02880</name>
</gene>
<comment type="subcellular location">
    <subcellularLocation>
        <location evidence="1">Cell inner membrane</location>
        <topology evidence="1">Single-pass membrane protein</topology>
    </subcellularLocation>
</comment>
<keyword evidence="6 11" id="KW-0812">Transmembrane</keyword>
<evidence type="ECO:0000256" key="9">
    <source>
        <dbReference type="ARBA" id="ARBA00025772"/>
    </source>
</evidence>
<evidence type="ECO:0000259" key="12">
    <source>
        <dbReference type="Pfam" id="PF12019"/>
    </source>
</evidence>
<proteinExistence type="inferred from homology"/>
<evidence type="ECO:0000256" key="2">
    <source>
        <dbReference type="ARBA" id="ARBA00021549"/>
    </source>
</evidence>
<evidence type="ECO:0000256" key="7">
    <source>
        <dbReference type="ARBA" id="ARBA00022989"/>
    </source>
</evidence>
<reference evidence="13" key="1">
    <citation type="submission" date="2023-07" db="EMBL/GenBank/DDBJ databases">
        <authorList>
            <person name="Kim M.K."/>
        </authorList>
    </citation>
    <scope>NUCLEOTIDE SEQUENCE</scope>
    <source>
        <strain evidence="13">CA1-15</strain>
    </source>
</reference>
<evidence type="ECO:0000256" key="5">
    <source>
        <dbReference type="ARBA" id="ARBA00022519"/>
    </source>
</evidence>
<keyword evidence="3" id="KW-1003">Cell membrane</keyword>
<dbReference type="EMBL" id="JAUQSZ010000001">
    <property type="protein sequence ID" value="MDO7841258.1"/>
    <property type="molecule type" value="Genomic_DNA"/>
</dbReference>
<evidence type="ECO:0000256" key="11">
    <source>
        <dbReference type="SAM" id="Phobius"/>
    </source>
</evidence>
<feature type="transmembrane region" description="Helical" evidence="11">
    <location>
        <begin position="16"/>
        <end position="38"/>
    </location>
</feature>
<dbReference type="Gene3D" id="3.55.40.10">
    <property type="entry name" value="minor pseudopilin epsh domain"/>
    <property type="match status" value="1"/>
</dbReference>
<dbReference type="Pfam" id="PF07963">
    <property type="entry name" value="N_methyl"/>
    <property type="match status" value="1"/>
</dbReference>
<comment type="caution">
    <text evidence="13">The sequence shown here is derived from an EMBL/GenBank/DDBJ whole genome shotgun (WGS) entry which is preliminary data.</text>
</comment>
<keyword evidence="7 11" id="KW-1133">Transmembrane helix</keyword>
<evidence type="ECO:0000256" key="1">
    <source>
        <dbReference type="ARBA" id="ARBA00004377"/>
    </source>
</evidence>
<accession>A0ABT8ZUK0</accession>
<feature type="domain" description="General secretion pathway GspH" evidence="12">
    <location>
        <begin position="50"/>
        <end position="151"/>
    </location>
</feature>
<keyword evidence="8 11" id="KW-0472">Membrane</keyword>
<dbReference type="PRINTS" id="PR00885">
    <property type="entry name" value="BCTERIALGSPH"/>
</dbReference>
<evidence type="ECO:0000256" key="3">
    <source>
        <dbReference type="ARBA" id="ARBA00022475"/>
    </source>
</evidence>
<name>A0ABT8ZUK0_9SPHN</name>
<evidence type="ECO:0000313" key="14">
    <source>
        <dbReference type="Proteomes" id="UP001176468"/>
    </source>
</evidence>
<keyword evidence="4" id="KW-0488">Methylation</keyword>
<protein>
    <recommendedName>
        <fullName evidence="2">Type II secretion system protein H</fullName>
    </recommendedName>
    <alternativeName>
        <fullName evidence="10">General secretion pathway protein H</fullName>
    </alternativeName>
</protein>
<organism evidence="13 14">
    <name type="scientific">Sphingomonas immobilis</name>
    <dbReference type="NCBI Taxonomy" id="3063997"/>
    <lineage>
        <taxon>Bacteria</taxon>
        <taxon>Pseudomonadati</taxon>
        <taxon>Pseudomonadota</taxon>
        <taxon>Alphaproteobacteria</taxon>
        <taxon>Sphingomonadales</taxon>
        <taxon>Sphingomonadaceae</taxon>
        <taxon>Sphingomonas</taxon>
    </lineage>
</organism>
<evidence type="ECO:0000256" key="8">
    <source>
        <dbReference type="ARBA" id="ARBA00023136"/>
    </source>
</evidence>
<dbReference type="InterPro" id="IPR002416">
    <property type="entry name" value="T2SS_protein-GspH"/>
</dbReference>
<evidence type="ECO:0000256" key="10">
    <source>
        <dbReference type="ARBA" id="ARBA00030775"/>
    </source>
</evidence>
<dbReference type="InterPro" id="IPR045584">
    <property type="entry name" value="Pilin-like"/>
</dbReference>
<dbReference type="Proteomes" id="UP001176468">
    <property type="component" value="Unassembled WGS sequence"/>
</dbReference>
<evidence type="ECO:0000256" key="4">
    <source>
        <dbReference type="ARBA" id="ARBA00022481"/>
    </source>
</evidence>
<sequence>MPISAVGNKRPRESGFTLVELMVVITIIGLASAVVVLAMPDPRGRLSDDAARFAVRTKAARDLAIVQARPVSVWVTPAGYGFEARAGGRWQAVSDKPFEVAKWSDGTQAAIGGIEGRERVVFDETGVADHAIDLRLSRDGEARDVRIGADGSVVVGG</sequence>
<dbReference type="RefSeq" id="WP_304559707.1">
    <property type="nucleotide sequence ID" value="NZ_JAUQSZ010000001.1"/>
</dbReference>
<evidence type="ECO:0000256" key="6">
    <source>
        <dbReference type="ARBA" id="ARBA00022692"/>
    </source>
</evidence>
<dbReference type="NCBIfam" id="TIGR02532">
    <property type="entry name" value="IV_pilin_GFxxxE"/>
    <property type="match status" value="1"/>
</dbReference>
<evidence type="ECO:0000313" key="13">
    <source>
        <dbReference type="EMBL" id="MDO7841258.1"/>
    </source>
</evidence>
<keyword evidence="5" id="KW-0997">Cell inner membrane</keyword>
<dbReference type="PROSITE" id="PS00409">
    <property type="entry name" value="PROKAR_NTER_METHYL"/>
    <property type="match status" value="1"/>
</dbReference>
<comment type="similarity">
    <text evidence="9">Belongs to the GSP H family.</text>
</comment>